<reference evidence="1 2" key="1">
    <citation type="submission" date="2020-12" db="EMBL/GenBank/DDBJ databases">
        <title>Streptomyces typhae sp. nov., a novel endophytic actinomycete isolated from the root of cattail pollen (Typha angustifolia L.).</title>
        <authorList>
            <person name="Peng C."/>
            <person name="Liu C."/>
        </authorList>
    </citation>
    <scope>NUCLEOTIDE SEQUENCE [LARGE SCALE GENOMIC DNA]</scope>
    <source>
        <strain evidence="1 2">JCM 4753</strain>
    </source>
</reference>
<name>A0ABS0XJ68_9ACTN</name>
<evidence type="ECO:0000313" key="2">
    <source>
        <dbReference type="Proteomes" id="UP000634780"/>
    </source>
</evidence>
<dbReference type="EMBL" id="JAEKOZ010000046">
    <property type="protein sequence ID" value="MBJ3812944.1"/>
    <property type="molecule type" value="Genomic_DNA"/>
</dbReference>
<sequence>MKTLVVAVHEDVRPLLGLWVGAHCGPDAGTLRSCPLSGAPQSGETTGKFRAVLAAASLTAVVSMAGIPAASASDSKEASKSIAAKLSEATAGCAVLDGYGEKWVTIYNQCPAGIYATVSLDWSWDPACKYIGGYQYGTVKWTSNVLPDYAYEC</sequence>
<organism evidence="1 2">
    <name type="scientific">Streptomyces flavofungini</name>
    <dbReference type="NCBI Taxonomy" id="68200"/>
    <lineage>
        <taxon>Bacteria</taxon>
        <taxon>Bacillati</taxon>
        <taxon>Actinomycetota</taxon>
        <taxon>Actinomycetes</taxon>
        <taxon>Kitasatosporales</taxon>
        <taxon>Streptomycetaceae</taxon>
        <taxon>Streptomyces</taxon>
    </lineage>
</organism>
<proteinExistence type="predicted"/>
<keyword evidence="2" id="KW-1185">Reference proteome</keyword>
<accession>A0ABS0XJ68</accession>
<protein>
    <submittedName>
        <fullName evidence="1">Uncharacterized protein</fullName>
    </submittedName>
</protein>
<comment type="caution">
    <text evidence="1">The sequence shown here is derived from an EMBL/GenBank/DDBJ whole genome shotgun (WGS) entry which is preliminary data.</text>
</comment>
<dbReference type="RefSeq" id="WP_190119787.1">
    <property type="nucleotide sequence ID" value="NZ_BMVR01000017.1"/>
</dbReference>
<gene>
    <name evidence="1" type="ORF">JGB26_38760</name>
</gene>
<dbReference type="Proteomes" id="UP000634780">
    <property type="component" value="Unassembled WGS sequence"/>
</dbReference>
<evidence type="ECO:0000313" key="1">
    <source>
        <dbReference type="EMBL" id="MBJ3812944.1"/>
    </source>
</evidence>